<dbReference type="AlphaFoldDB" id="A0A7M3MCM9"/>
<keyword evidence="6" id="KW-1185">Reference proteome</keyword>
<sequence length="666" mass="70673">MAYLHTLFLPRRLCLGLAAVFLDASSACFGMRADILFFQRPFSCHRHLGAGMSSLSSRFLPFVCFIVIFTVVAASCHVVASMDDPGIASGIVAAALASIMGGGILYVLLDKKLRGPCEQILSELDRIVDNNTHTTNVSSHVPSDYPILARVRGVIDHERATLAGLFEAVGTTTPCLVLNAEGRIRFVSASLLQLMGKDGPTEAYLGQTAGGFFKGDDNARVCSTQAMQTRAVQKVEMEVTTQQGQNKLLRVISTPLLDGGEVLGAFTMYLDATTERAQAQALEDQERTIRRISEDALLIARSVFQASQNLAGIVENANRGADAQNDRANETATAMNEMNATVMEVANNASEAASLAADSSDKSSEGAGAVKQLTDLIMQVDQAVGALGQRVSTLGEEAEGINRVITVINDIADQTNLLALNAAIEAARAGEHGRGFAVVADEVRKLAEKTMTATKEVSQTITSIQSSASQAGSEMKSATAVVKEVTGRAESAAALLVDINGASERCSDQVQAIATAAEQQAAASEQINRAVLAITEVAAETTKTMNQAAEDVLEMTGKSSDLERLIQTIIGAEDEYDGEKIPCWEFKKCGREKGGAKESEMGVCPAWPNDGHNCASVSGTFCGGVVQEEQAKKIANCSKCDFFISPHYERKQTHSGAGAALQAMSR</sequence>
<evidence type="ECO:0000259" key="4">
    <source>
        <dbReference type="PROSITE" id="PS50111"/>
    </source>
</evidence>
<dbReference type="Gene3D" id="3.30.450.20">
    <property type="entry name" value="PAS domain"/>
    <property type="match status" value="1"/>
</dbReference>
<comment type="caution">
    <text evidence="5">The sequence shown here is derived from an EMBL/GenBank/DDBJ whole genome shotgun (WGS) entry which is preliminary data.</text>
</comment>
<feature type="transmembrane region" description="Helical" evidence="3">
    <location>
        <begin position="87"/>
        <end position="109"/>
    </location>
</feature>
<dbReference type="InterPro" id="IPR004089">
    <property type="entry name" value="MCPsignal_dom"/>
</dbReference>
<dbReference type="CDD" id="cd11386">
    <property type="entry name" value="MCP_signal"/>
    <property type="match status" value="1"/>
</dbReference>
<dbReference type="SUPFAM" id="SSF55785">
    <property type="entry name" value="PYP-like sensor domain (PAS domain)"/>
    <property type="match status" value="1"/>
</dbReference>
<dbReference type="SMART" id="SM00283">
    <property type="entry name" value="MA"/>
    <property type="match status" value="1"/>
</dbReference>
<feature type="domain" description="Methyl-accepting transducer" evidence="4">
    <location>
        <begin position="299"/>
        <end position="535"/>
    </location>
</feature>
<proteinExistence type="predicted"/>
<dbReference type="EMBL" id="QMIE01000015">
    <property type="protein sequence ID" value="TVM15638.1"/>
    <property type="molecule type" value="Genomic_DNA"/>
</dbReference>
<evidence type="ECO:0000313" key="6">
    <source>
        <dbReference type="Proteomes" id="UP000448292"/>
    </source>
</evidence>
<dbReference type="Gene3D" id="1.10.287.950">
    <property type="entry name" value="Methyl-accepting chemotaxis protein"/>
    <property type="match status" value="1"/>
</dbReference>
<keyword evidence="3" id="KW-0472">Membrane</keyword>
<evidence type="ECO:0000256" key="1">
    <source>
        <dbReference type="ARBA" id="ARBA00023224"/>
    </source>
</evidence>
<dbReference type="SUPFAM" id="SSF58104">
    <property type="entry name" value="Methyl-accepting chemotaxis protein (MCP) signaling domain"/>
    <property type="match status" value="1"/>
</dbReference>
<reference evidence="5 6" key="1">
    <citation type="submission" date="2018-06" db="EMBL/GenBank/DDBJ databases">
        <title>Complete genome of Desulfovibrio indonesiensis P37SLT.</title>
        <authorList>
            <person name="Crispim J.S."/>
            <person name="Vidigal P.M.P."/>
            <person name="Silva L.C.F."/>
            <person name="Laguardia C.N."/>
            <person name="Araujo L.C."/>
            <person name="Dias R.S."/>
            <person name="Sousa M.P."/>
            <person name="Paula S.O."/>
            <person name="Silva C."/>
        </authorList>
    </citation>
    <scope>NUCLEOTIDE SEQUENCE [LARGE SCALE GENOMIC DNA]</scope>
    <source>
        <strain evidence="5 6">P37SLT</strain>
    </source>
</reference>
<organism evidence="5 6">
    <name type="scientific">Oceanidesulfovibrio indonesiensis</name>
    <dbReference type="NCBI Taxonomy" id="54767"/>
    <lineage>
        <taxon>Bacteria</taxon>
        <taxon>Pseudomonadati</taxon>
        <taxon>Thermodesulfobacteriota</taxon>
        <taxon>Desulfovibrionia</taxon>
        <taxon>Desulfovibrionales</taxon>
        <taxon>Desulfovibrionaceae</taxon>
        <taxon>Oceanidesulfovibrio</taxon>
    </lineage>
</organism>
<dbReference type="Pfam" id="PF00015">
    <property type="entry name" value="MCPsignal"/>
    <property type="match status" value="1"/>
</dbReference>
<dbReference type="InterPro" id="IPR013656">
    <property type="entry name" value="PAS_4"/>
</dbReference>
<evidence type="ECO:0000313" key="5">
    <source>
        <dbReference type="EMBL" id="TVM15638.1"/>
    </source>
</evidence>
<dbReference type="InterPro" id="IPR035965">
    <property type="entry name" value="PAS-like_dom_sf"/>
</dbReference>
<dbReference type="PROSITE" id="PS50111">
    <property type="entry name" value="CHEMOTAXIS_TRANSDUC_2"/>
    <property type="match status" value="1"/>
</dbReference>
<gene>
    <name evidence="5" type="ORF">DPQ33_14655</name>
</gene>
<name>A0A7M3MCM9_9BACT</name>
<evidence type="ECO:0000256" key="2">
    <source>
        <dbReference type="PROSITE-ProRule" id="PRU00284"/>
    </source>
</evidence>
<dbReference type="InterPro" id="IPR000014">
    <property type="entry name" value="PAS"/>
</dbReference>
<dbReference type="CDD" id="cd00130">
    <property type="entry name" value="PAS"/>
    <property type="match status" value="1"/>
</dbReference>
<dbReference type="PANTHER" id="PTHR32089:SF112">
    <property type="entry name" value="LYSOZYME-LIKE PROTEIN-RELATED"/>
    <property type="match status" value="1"/>
</dbReference>
<evidence type="ECO:0000256" key="3">
    <source>
        <dbReference type="SAM" id="Phobius"/>
    </source>
</evidence>
<dbReference type="GO" id="GO:0007165">
    <property type="term" value="P:signal transduction"/>
    <property type="evidence" value="ECO:0007669"/>
    <property type="project" value="UniProtKB-KW"/>
</dbReference>
<keyword evidence="3" id="KW-0812">Transmembrane</keyword>
<keyword evidence="1 2" id="KW-0807">Transducer</keyword>
<dbReference type="InterPro" id="IPR054687">
    <property type="entry name" value="Two-CW_dom"/>
</dbReference>
<protein>
    <submittedName>
        <fullName evidence="5">Methyl-accepting chemotaxis protein</fullName>
    </submittedName>
</protein>
<keyword evidence="3" id="KW-1133">Transmembrane helix</keyword>
<dbReference type="Pfam" id="PF08448">
    <property type="entry name" value="PAS_4"/>
    <property type="match status" value="1"/>
</dbReference>
<feature type="transmembrane region" description="Helical" evidence="3">
    <location>
        <begin position="59"/>
        <end position="80"/>
    </location>
</feature>
<dbReference type="Proteomes" id="UP000448292">
    <property type="component" value="Unassembled WGS sequence"/>
</dbReference>
<dbReference type="PANTHER" id="PTHR32089">
    <property type="entry name" value="METHYL-ACCEPTING CHEMOTAXIS PROTEIN MCPB"/>
    <property type="match status" value="1"/>
</dbReference>
<accession>A0A7M3MCM9</accession>
<dbReference type="GO" id="GO:0016020">
    <property type="term" value="C:membrane"/>
    <property type="evidence" value="ECO:0007669"/>
    <property type="project" value="InterPro"/>
</dbReference>
<dbReference type="NCBIfam" id="NF045718">
    <property type="entry name" value="two_CW_domain"/>
    <property type="match status" value="1"/>
</dbReference>